<protein>
    <submittedName>
        <fullName evidence="1">Uncharacterized protein</fullName>
    </submittedName>
</protein>
<dbReference type="EMBL" id="CM047739">
    <property type="protein sequence ID" value="KAJ0042881.1"/>
    <property type="molecule type" value="Genomic_DNA"/>
</dbReference>
<proteinExistence type="predicted"/>
<reference evidence="2" key="1">
    <citation type="journal article" date="2023" name="G3 (Bethesda)">
        <title>Genome assembly and association tests identify interacting loci associated with vigor, precocity, and sex in interspecific pistachio rootstocks.</title>
        <authorList>
            <person name="Palmer W."/>
            <person name="Jacygrad E."/>
            <person name="Sagayaradj S."/>
            <person name="Cavanaugh K."/>
            <person name="Han R."/>
            <person name="Bertier L."/>
            <person name="Beede B."/>
            <person name="Kafkas S."/>
            <person name="Golino D."/>
            <person name="Preece J."/>
            <person name="Michelmore R."/>
        </authorList>
    </citation>
    <scope>NUCLEOTIDE SEQUENCE [LARGE SCALE GENOMIC DNA]</scope>
</reference>
<evidence type="ECO:0000313" key="1">
    <source>
        <dbReference type="EMBL" id="KAJ0042881.1"/>
    </source>
</evidence>
<keyword evidence="2" id="KW-1185">Reference proteome</keyword>
<accession>A0ACC0YY88</accession>
<evidence type="ECO:0000313" key="2">
    <source>
        <dbReference type="Proteomes" id="UP001163603"/>
    </source>
</evidence>
<sequence length="17" mass="2106">MRKHQRNMSGDFLPKFL</sequence>
<dbReference type="Proteomes" id="UP001163603">
    <property type="component" value="Chromosome 4"/>
</dbReference>
<gene>
    <name evidence="1" type="ORF">Pint_18615</name>
</gene>
<name>A0ACC0YY88_9ROSI</name>
<organism evidence="1 2">
    <name type="scientific">Pistacia integerrima</name>
    <dbReference type="NCBI Taxonomy" id="434235"/>
    <lineage>
        <taxon>Eukaryota</taxon>
        <taxon>Viridiplantae</taxon>
        <taxon>Streptophyta</taxon>
        <taxon>Embryophyta</taxon>
        <taxon>Tracheophyta</taxon>
        <taxon>Spermatophyta</taxon>
        <taxon>Magnoliopsida</taxon>
        <taxon>eudicotyledons</taxon>
        <taxon>Gunneridae</taxon>
        <taxon>Pentapetalae</taxon>
        <taxon>rosids</taxon>
        <taxon>malvids</taxon>
        <taxon>Sapindales</taxon>
        <taxon>Anacardiaceae</taxon>
        <taxon>Pistacia</taxon>
    </lineage>
</organism>
<comment type="caution">
    <text evidence="1">The sequence shown here is derived from an EMBL/GenBank/DDBJ whole genome shotgun (WGS) entry which is preliminary data.</text>
</comment>